<feature type="compositionally biased region" description="Polar residues" evidence="2">
    <location>
        <begin position="198"/>
        <end position="209"/>
    </location>
</feature>
<feature type="region of interest" description="Disordered" evidence="2">
    <location>
        <begin position="238"/>
        <end position="367"/>
    </location>
</feature>
<organism evidence="3 4">
    <name type="scientific">Pseudocohnilembus persalinus</name>
    <name type="common">Ciliate</name>
    <dbReference type="NCBI Taxonomy" id="266149"/>
    <lineage>
        <taxon>Eukaryota</taxon>
        <taxon>Sar</taxon>
        <taxon>Alveolata</taxon>
        <taxon>Ciliophora</taxon>
        <taxon>Intramacronucleata</taxon>
        <taxon>Oligohymenophorea</taxon>
        <taxon>Scuticociliatia</taxon>
        <taxon>Philasterida</taxon>
        <taxon>Pseudocohnilembidae</taxon>
        <taxon>Pseudocohnilembus</taxon>
    </lineage>
</organism>
<gene>
    <name evidence="3" type="ORF">PPERSA_10245</name>
</gene>
<feature type="compositionally biased region" description="Low complexity" evidence="2">
    <location>
        <begin position="252"/>
        <end position="367"/>
    </location>
</feature>
<sequence length="650" mass="76121">MSRRRATVIHEKSLEDYLKKLEEQDKQQNKSGYVQPEIVQPIRKKAYTTEFKEHIGDYIMEPVQSINDGYTMQVEEPQQQNQQQQKLNKKQYKKMSLNSNDIENEDNDCSNSDESSSYEFQKNSQLEEEEEEKANLQPTKKSIMFIGAENVGKAELIYALFDKPDEQGKQREINKSLAKLSNEFMQNDSGDIDEIQDKQNSSNETPMNKSKSKFNLAKELQKQKISIFSGNDINDNGSELNKSPFNSQNFLNSPIQNISSNSNKNQYQQQFDFSEFNNNNSSINSNNQLQNQPQIQQQNHQSTLQNSNNQSNFYKLHNQNSNQSQQSNNNNNINNNINNNNNNNNSNSLNNSIASQNQQQNINSSQQNIRNRLRKQSSKILIHKAQQNGLFLNQSQIQQLEDTLIDDDTELDPSVHYSLFLDKRPSIKCGASLDFYSKTIQNEKQSRQENLHLWVQNLSCEDYNWLIESVYYNHIEIFILVFSYEKCGSLLQLYDCVDNFKQNNQDSYFILVGIGKINSKNKNMQNQVLKFRSQYQFDDYVEIKDFKDQKQTNKVLDAILSCEFKKKTKLEQLKNIKKMSDQIFNQQNQNLKQSQNNQQQQNVLNLQQQNEQDLIEQQNDEQQKQINQDQLSQVLNQQQQYEQKVQQIEE</sequence>
<reference evidence="3 4" key="1">
    <citation type="journal article" date="2015" name="Sci. Rep.">
        <title>Genome of the facultative scuticociliatosis pathogen Pseudocohnilembus persalinus provides insight into its virulence through horizontal gene transfer.</title>
        <authorList>
            <person name="Xiong J."/>
            <person name="Wang G."/>
            <person name="Cheng J."/>
            <person name="Tian M."/>
            <person name="Pan X."/>
            <person name="Warren A."/>
            <person name="Jiang C."/>
            <person name="Yuan D."/>
            <person name="Miao W."/>
        </authorList>
    </citation>
    <scope>NUCLEOTIDE SEQUENCE [LARGE SCALE GENOMIC DNA]</scope>
    <source>
        <strain evidence="3">36N120E</strain>
    </source>
</reference>
<keyword evidence="4" id="KW-1185">Reference proteome</keyword>
<evidence type="ECO:0000313" key="3">
    <source>
        <dbReference type="EMBL" id="KRX03164.1"/>
    </source>
</evidence>
<feature type="region of interest" description="Disordered" evidence="2">
    <location>
        <begin position="187"/>
        <end position="212"/>
    </location>
</feature>
<evidence type="ECO:0000256" key="2">
    <source>
        <dbReference type="SAM" id="MobiDB-lite"/>
    </source>
</evidence>
<comment type="caution">
    <text evidence="3">The sequence shown here is derived from an EMBL/GenBank/DDBJ whole genome shotgun (WGS) entry which is preliminary data.</text>
</comment>
<feature type="compositionally biased region" description="Low complexity" evidence="2">
    <location>
        <begin position="109"/>
        <end position="119"/>
    </location>
</feature>
<feature type="coiled-coil region" evidence="1">
    <location>
        <begin position="596"/>
        <end position="625"/>
    </location>
</feature>
<dbReference type="PANTHER" id="PTHR23107">
    <property type="entry name" value="SYNOVIAL SARCOMA ASSOCIATED SS18 PROTEIN"/>
    <property type="match status" value="1"/>
</dbReference>
<dbReference type="EMBL" id="LDAU01000144">
    <property type="protein sequence ID" value="KRX03164.1"/>
    <property type="molecule type" value="Genomic_DNA"/>
</dbReference>
<keyword evidence="1" id="KW-0175">Coiled coil</keyword>
<protein>
    <submittedName>
        <fullName evidence="3">Uncharacterized protein</fullName>
    </submittedName>
</protein>
<proteinExistence type="predicted"/>
<dbReference type="AlphaFoldDB" id="A0A0V0QM18"/>
<evidence type="ECO:0000256" key="1">
    <source>
        <dbReference type="SAM" id="Coils"/>
    </source>
</evidence>
<dbReference type="InParanoid" id="A0A0V0QM18"/>
<accession>A0A0V0QM18</accession>
<feature type="compositionally biased region" description="Polar residues" evidence="2">
    <location>
        <begin position="238"/>
        <end position="251"/>
    </location>
</feature>
<dbReference type="Proteomes" id="UP000054937">
    <property type="component" value="Unassembled WGS sequence"/>
</dbReference>
<evidence type="ECO:0000313" key="4">
    <source>
        <dbReference type="Proteomes" id="UP000054937"/>
    </source>
</evidence>
<name>A0A0V0QM18_PSEPJ</name>
<feature type="region of interest" description="Disordered" evidence="2">
    <location>
        <begin position="99"/>
        <end position="136"/>
    </location>
</feature>